<dbReference type="InterPro" id="IPR011990">
    <property type="entry name" value="TPR-like_helical_dom_sf"/>
</dbReference>
<comment type="caution">
    <text evidence="8">The sequence shown here is derived from an EMBL/GenBank/DDBJ whole genome shotgun (WGS) entry which is preliminary data.</text>
</comment>
<name>A0A642UKC4_9ASCO</name>
<dbReference type="InterPro" id="IPR045075">
    <property type="entry name" value="Syf1-like"/>
</dbReference>
<dbReference type="FunFam" id="1.25.40.10:FF:000256">
    <property type="entry name" value="Probable pre-mRNA splicing factor prp1"/>
    <property type="match status" value="1"/>
</dbReference>
<dbReference type="GO" id="GO:0000244">
    <property type="term" value="P:spliceosomal tri-snRNP complex assembly"/>
    <property type="evidence" value="ECO:0007669"/>
    <property type="project" value="TreeGrafter"/>
</dbReference>
<comment type="subcellular location">
    <subcellularLocation>
        <location evidence="1">Nucleus</location>
    </subcellularLocation>
</comment>
<keyword evidence="5" id="KW-0539">Nucleus</keyword>
<keyword evidence="2" id="KW-0507">mRNA processing</keyword>
<protein>
    <recommendedName>
        <fullName evidence="7">PRP1 splicing factor N-terminal domain-containing protein</fullName>
    </recommendedName>
</protein>
<sequence>MSNNKLSFLDMSAPAGYVPGLGRGATGFTTRSDIGPARAGPGTEGAGDNEKKEGEEDDEERFKDPENDTGLFANADFDADDEEAERIYNAIDERMAERRKAQREAREKAEQDKFEKENPQIKSQFADLKRNLESVSTEEWLNLPEVGDLTRKRKRQRKEANAENRFYAVPDTVLSGVRTSGTMENSIDPAAADGAATDFRAISMAKDRMLGMKLDQLNTKDAKTAANGGNSVDPNGYLTSVDNGPANGALADVGDIRRVRHLLENMVKSKPKEPSAWITLARLEEYAQKKVRARNVIKEGCEKCPRNEDVWLENMRLNEKHNAKIIAAEAVQFNPKSVNIWVAAADLEDDVVSKIRVVQKALETNTQSDTLWKKLVGLQSDEKKAKQYLASAVEHVPLSEELWLTLAQLETAANARKVLNRARKALRVSRAVWIAAARLEEQDKEKTEDVDKIMSKGVRELEKQGGLPDRSQWIEDAEKCEENGAILTCHAIIKATLGQGVEEEDRKAVWMEDAQAVINRQSFETARAIYAYALHHFPQSKSLWLATVQLERSHGENKEALWQVLDKAVRACPTTEEFWLMYSREKSSIGDIPGAQDVLARAFESNPNSENIWIAAVNLEAQGGKFDVASKLLQRARKEAGTERVWMKSVLFERQRDNLNDALKLIEEGLKLFPQADKIHMQKGQIYESRKDRQSAASAYNAGTKACPQSVPLWILYASLEARNGVFIKARSLLERAALVNEKNERLWLERVRLEVQAGDTTQANALLARALQDCPNSGILWSEKIWMQPLHKRNHQIKEAVAACHTDPHLLITVARYFWTNKPEKAETWLQRAIKANPDIGDAWIWYYKFKKERGEETEPIINQFKLAEPKHGLVWPSFVKDLRNFNKPLDEILILAADNIKSSN</sequence>
<dbReference type="Pfam" id="PF13428">
    <property type="entry name" value="TPR_14"/>
    <property type="match status" value="1"/>
</dbReference>
<keyword evidence="3" id="KW-0677">Repeat</keyword>
<feature type="compositionally biased region" description="Basic and acidic residues" evidence="6">
    <location>
        <begin position="48"/>
        <end position="66"/>
    </location>
</feature>
<evidence type="ECO:0000313" key="8">
    <source>
        <dbReference type="EMBL" id="KAA8900680.1"/>
    </source>
</evidence>
<dbReference type="GO" id="GO:0046540">
    <property type="term" value="C:U4/U6 x U5 tri-snRNP complex"/>
    <property type="evidence" value="ECO:0007669"/>
    <property type="project" value="TreeGrafter"/>
</dbReference>
<evidence type="ECO:0000259" key="7">
    <source>
        <dbReference type="Pfam" id="PF06424"/>
    </source>
</evidence>
<dbReference type="PANTHER" id="PTHR11246:SF1">
    <property type="entry name" value="PRE-MRNA-PROCESSING FACTOR 6"/>
    <property type="match status" value="1"/>
</dbReference>
<dbReference type="SMART" id="SM00386">
    <property type="entry name" value="HAT"/>
    <property type="match status" value="12"/>
</dbReference>
<dbReference type="SUPFAM" id="SSF48452">
    <property type="entry name" value="TPR-like"/>
    <property type="match status" value="3"/>
</dbReference>
<dbReference type="OrthoDB" id="440128at2759"/>
<dbReference type="AlphaFoldDB" id="A0A642UKC4"/>
<dbReference type="VEuPathDB" id="FungiDB:TRICI_006181"/>
<evidence type="ECO:0000256" key="5">
    <source>
        <dbReference type="ARBA" id="ARBA00023242"/>
    </source>
</evidence>
<gene>
    <name evidence="8" type="ORF">TRICI_006181</name>
</gene>
<keyword evidence="9" id="KW-1185">Reference proteome</keyword>
<dbReference type="InterPro" id="IPR003107">
    <property type="entry name" value="HAT"/>
</dbReference>
<dbReference type="Pfam" id="PF13432">
    <property type="entry name" value="TPR_16"/>
    <property type="match status" value="2"/>
</dbReference>
<dbReference type="GO" id="GO:0071013">
    <property type="term" value="C:catalytic step 2 spliceosome"/>
    <property type="evidence" value="ECO:0007669"/>
    <property type="project" value="TreeGrafter"/>
</dbReference>
<proteinExistence type="predicted"/>
<feature type="domain" description="PRP1 splicing factor N-terminal" evidence="7">
    <location>
        <begin position="13"/>
        <end position="152"/>
    </location>
</feature>
<accession>A0A642UKC4</accession>
<evidence type="ECO:0000256" key="3">
    <source>
        <dbReference type="ARBA" id="ARBA00022737"/>
    </source>
</evidence>
<dbReference type="PANTHER" id="PTHR11246">
    <property type="entry name" value="PRE-MRNA SPLICING FACTOR"/>
    <property type="match status" value="1"/>
</dbReference>
<evidence type="ECO:0000256" key="1">
    <source>
        <dbReference type="ARBA" id="ARBA00004123"/>
    </source>
</evidence>
<reference evidence="8" key="1">
    <citation type="journal article" date="2019" name="G3 (Bethesda)">
        <title>Genome Assemblies of Two Rare Opportunistic Yeast Pathogens: Diutina rugosa (syn. Candida rugosa) and Trichomonascus ciferrii (syn. Candida ciferrii).</title>
        <authorList>
            <person name="Mixao V."/>
            <person name="Saus E."/>
            <person name="Hansen A.P."/>
            <person name="Lass-Florl C."/>
            <person name="Gabaldon T."/>
        </authorList>
    </citation>
    <scope>NUCLEOTIDE SEQUENCE</scope>
    <source>
        <strain evidence="8">CBS 4856</strain>
    </source>
</reference>
<evidence type="ECO:0000256" key="6">
    <source>
        <dbReference type="SAM" id="MobiDB-lite"/>
    </source>
</evidence>
<organism evidence="8 9">
    <name type="scientific">Trichomonascus ciferrii</name>
    <dbReference type="NCBI Taxonomy" id="44093"/>
    <lineage>
        <taxon>Eukaryota</taxon>
        <taxon>Fungi</taxon>
        <taxon>Dikarya</taxon>
        <taxon>Ascomycota</taxon>
        <taxon>Saccharomycotina</taxon>
        <taxon>Dipodascomycetes</taxon>
        <taxon>Dipodascales</taxon>
        <taxon>Trichomonascaceae</taxon>
        <taxon>Trichomonascus</taxon>
        <taxon>Trichomonascus ciferrii complex</taxon>
    </lineage>
</organism>
<dbReference type="Proteomes" id="UP000761534">
    <property type="component" value="Unassembled WGS sequence"/>
</dbReference>
<dbReference type="Pfam" id="PF06424">
    <property type="entry name" value="PRP1_N"/>
    <property type="match status" value="1"/>
</dbReference>
<feature type="compositionally biased region" description="Basic and acidic residues" evidence="6">
    <location>
        <begin position="91"/>
        <end position="118"/>
    </location>
</feature>
<evidence type="ECO:0000313" key="9">
    <source>
        <dbReference type="Proteomes" id="UP000761534"/>
    </source>
</evidence>
<evidence type="ECO:0000256" key="4">
    <source>
        <dbReference type="ARBA" id="ARBA00023187"/>
    </source>
</evidence>
<feature type="region of interest" description="Disordered" evidence="6">
    <location>
        <begin position="1"/>
        <end position="118"/>
    </location>
</feature>
<dbReference type="InterPro" id="IPR010491">
    <property type="entry name" value="PRP1_N"/>
</dbReference>
<evidence type="ECO:0000256" key="2">
    <source>
        <dbReference type="ARBA" id="ARBA00022664"/>
    </source>
</evidence>
<keyword evidence="4" id="KW-0508">mRNA splicing</keyword>
<dbReference type="Gene3D" id="1.25.40.10">
    <property type="entry name" value="Tetratricopeptide repeat domain"/>
    <property type="match status" value="4"/>
</dbReference>
<dbReference type="EMBL" id="SWFS01000496">
    <property type="protein sequence ID" value="KAA8900680.1"/>
    <property type="molecule type" value="Genomic_DNA"/>
</dbReference>